<dbReference type="GO" id="GO:0016740">
    <property type="term" value="F:transferase activity"/>
    <property type="evidence" value="ECO:0007669"/>
    <property type="project" value="UniProtKB-KW"/>
</dbReference>
<dbReference type="Proteomes" id="UP000053405">
    <property type="component" value="Unassembled WGS sequence"/>
</dbReference>
<keyword evidence="2" id="KW-1185">Reference proteome</keyword>
<feature type="non-terminal residue" evidence="1">
    <location>
        <position position="1"/>
    </location>
</feature>
<reference evidence="1 2" key="1">
    <citation type="submission" date="2012-12" db="EMBL/GenBank/DDBJ databases">
        <title>Whole genome shotgun sequence of Gordonia hirsuta NBRC 16056.</title>
        <authorList>
            <person name="Isaki-Nakamura S."/>
            <person name="Hosoyama A."/>
            <person name="Tsuchikane K."/>
            <person name="Katsumata H."/>
            <person name="Baba S."/>
            <person name="Yamazaki S."/>
            <person name="Fujita N."/>
        </authorList>
    </citation>
    <scope>NUCLEOTIDE SEQUENCE [LARGE SCALE GENOMIC DNA]</scope>
    <source>
        <strain evidence="1 2">NBRC 16056</strain>
    </source>
</reference>
<comment type="caution">
    <text evidence="1">The sequence shown here is derived from an EMBL/GenBank/DDBJ whole genome shotgun (WGS) entry which is preliminary data.</text>
</comment>
<dbReference type="EMBL" id="BANT01000033">
    <property type="protein sequence ID" value="GAC58203.1"/>
    <property type="molecule type" value="Genomic_DNA"/>
</dbReference>
<dbReference type="AlphaFoldDB" id="L7LDT0"/>
<dbReference type="Gene3D" id="3.90.1150.180">
    <property type="match status" value="1"/>
</dbReference>
<dbReference type="eggNOG" id="COG1921">
    <property type="taxonomic scope" value="Bacteria"/>
</dbReference>
<name>L7LDT0_9ACTN</name>
<protein>
    <submittedName>
        <fullName evidence="1">L-seryl-tRNA(Sec) selenium transferase</fullName>
    </submittedName>
</protein>
<keyword evidence="1" id="KW-0808">Transferase</keyword>
<accession>L7LDT0</accession>
<organism evidence="1 2">
    <name type="scientific">Gordonia hirsuta DSM 44140 = NBRC 16056</name>
    <dbReference type="NCBI Taxonomy" id="1121927"/>
    <lineage>
        <taxon>Bacteria</taxon>
        <taxon>Bacillati</taxon>
        <taxon>Actinomycetota</taxon>
        <taxon>Actinomycetes</taxon>
        <taxon>Mycobacteriales</taxon>
        <taxon>Gordoniaceae</taxon>
        <taxon>Gordonia</taxon>
    </lineage>
</organism>
<evidence type="ECO:0000313" key="2">
    <source>
        <dbReference type="Proteomes" id="UP000053405"/>
    </source>
</evidence>
<gene>
    <name evidence="1" type="primary">selA</name>
    <name evidence="1" type="ORF">GOHSU_33_00020</name>
</gene>
<evidence type="ECO:0000313" key="1">
    <source>
        <dbReference type="EMBL" id="GAC58203.1"/>
    </source>
</evidence>
<sequence length="54" mass="5493">AVRLPEDLAPRLRTGTPAVLARVHDGAALIDLRCVPDTADAVLTAAVCAALSEG</sequence>
<proteinExistence type="predicted"/>